<dbReference type="AlphaFoldDB" id="A0A210PCM5"/>
<dbReference type="RefSeq" id="WP_056968051.1">
    <property type="nucleotide sequence ID" value="NZ_LNUB01000004.1"/>
</dbReference>
<proteinExistence type="inferred from homology"/>
<comment type="similarity">
    <text evidence="1">Belongs to the LysR transcriptional regulatory family.</text>
</comment>
<evidence type="ECO:0000256" key="1">
    <source>
        <dbReference type="ARBA" id="ARBA00009437"/>
    </source>
</evidence>
<organism evidence="6 7">
    <name type="scientific">Companilactobacillus kimchii</name>
    <dbReference type="NCBI Taxonomy" id="2801452"/>
    <lineage>
        <taxon>Bacteria</taxon>
        <taxon>Bacillati</taxon>
        <taxon>Bacillota</taxon>
        <taxon>Bacilli</taxon>
        <taxon>Lactobacillales</taxon>
        <taxon>Lactobacillaceae</taxon>
        <taxon>Companilactobacillus</taxon>
    </lineage>
</organism>
<reference evidence="6 7" key="1">
    <citation type="submission" date="2017-03" db="EMBL/GenBank/DDBJ databases">
        <title>Genome sequence of Lactobacillus kimchii KACC 12383.</title>
        <authorList>
            <person name="Chun J."/>
        </authorList>
    </citation>
    <scope>NUCLEOTIDE SEQUENCE [LARGE SCALE GENOMIC DNA]</scope>
    <source>
        <strain evidence="6 7">KACC 12383</strain>
    </source>
</reference>
<dbReference type="InterPro" id="IPR036388">
    <property type="entry name" value="WH-like_DNA-bd_sf"/>
</dbReference>
<dbReference type="PROSITE" id="PS50931">
    <property type="entry name" value="HTH_LYSR"/>
    <property type="match status" value="1"/>
</dbReference>
<feature type="domain" description="HTH lysR-type" evidence="5">
    <location>
        <begin position="1"/>
        <end position="58"/>
    </location>
</feature>
<dbReference type="Pfam" id="PF00126">
    <property type="entry name" value="HTH_1"/>
    <property type="match status" value="1"/>
</dbReference>
<dbReference type="InterPro" id="IPR000847">
    <property type="entry name" value="LysR_HTH_N"/>
</dbReference>
<dbReference type="Gene3D" id="3.40.190.290">
    <property type="match status" value="1"/>
</dbReference>
<keyword evidence="4" id="KW-0804">Transcription</keyword>
<protein>
    <submittedName>
        <fullName evidence="6">HTH-type transcriptional regulator CfxR</fullName>
    </submittedName>
</protein>
<comment type="caution">
    <text evidence="6">The sequence shown here is derived from an EMBL/GenBank/DDBJ whole genome shotgun (WGS) entry which is preliminary data.</text>
</comment>
<dbReference type="SUPFAM" id="SSF46785">
    <property type="entry name" value="Winged helix' DNA-binding domain"/>
    <property type="match status" value="1"/>
</dbReference>
<dbReference type="GO" id="GO:0003677">
    <property type="term" value="F:DNA binding"/>
    <property type="evidence" value="ECO:0007669"/>
    <property type="project" value="UniProtKB-KW"/>
</dbReference>
<dbReference type="SUPFAM" id="SSF53850">
    <property type="entry name" value="Periplasmic binding protein-like II"/>
    <property type="match status" value="1"/>
</dbReference>
<evidence type="ECO:0000256" key="3">
    <source>
        <dbReference type="ARBA" id="ARBA00023125"/>
    </source>
</evidence>
<evidence type="ECO:0000313" key="6">
    <source>
        <dbReference type="EMBL" id="OWF34248.1"/>
    </source>
</evidence>
<sequence>MDITQLQTFVRVSQYGSFTKAGEQSFISGTAVMKQINRLESELNLTLFIRKATGTELTVEGERFLPYVKQILSLLDTAVEETRKASLSGQNIITVGTSILHPAEPFMDIWKKITTQMSDFQVRIVQLQEDMQSKNREYAMLGKSCDLIVGTFDNATLKQSFKALPLGEYDFGIAVRSDNPLAKLSEITFDNLKGKSLLSVPIGISDTNDQLRKIIDDKYPQIKVVETTGRYDMNTFNQAVEENIPLITVTPWKSIHPNLVSIPLKTDVHVPYGILTTKLPGSNVEEFLMKITRLLQKKSPSI</sequence>
<dbReference type="Gene3D" id="1.10.10.10">
    <property type="entry name" value="Winged helix-like DNA-binding domain superfamily/Winged helix DNA-binding domain"/>
    <property type="match status" value="1"/>
</dbReference>
<keyword evidence="3" id="KW-0238">DNA-binding</keyword>
<accession>A0A210PCM5</accession>
<dbReference type="FunFam" id="1.10.10.10:FF:000001">
    <property type="entry name" value="LysR family transcriptional regulator"/>
    <property type="match status" value="1"/>
</dbReference>
<dbReference type="EMBL" id="MXAL01000001">
    <property type="protein sequence ID" value="OWF34248.1"/>
    <property type="molecule type" value="Genomic_DNA"/>
</dbReference>
<evidence type="ECO:0000256" key="2">
    <source>
        <dbReference type="ARBA" id="ARBA00023015"/>
    </source>
</evidence>
<gene>
    <name evidence="6" type="ORF">LKACC12383_00161</name>
</gene>
<dbReference type="InterPro" id="IPR036390">
    <property type="entry name" value="WH_DNA-bd_sf"/>
</dbReference>
<dbReference type="InterPro" id="IPR050950">
    <property type="entry name" value="HTH-type_LysR_regulators"/>
</dbReference>
<name>A0A210PCM5_9LACO</name>
<evidence type="ECO:0000256" key="4">
    <source>
        <dbReference type="ARBA" id="ARBA00023163"/>
    </source>
</evidence>
<evidence type="ECO:0000313" key="7">
    <source>
        <dbReference type="Proteomes" id="UP000196649"/>
    </source>
</evidence>
<dbReference type="Proteomes" id="UP000196649">
    <property type="component" value="Unassembled WGS sequence"/>
</dbReference>
<dbReference type="PANTHER" id="PTHR30419:SF30">
    <property type="entry name" value="LYSR FAMILY TRANSCRIPTIONAL REGULATOR"/>
    <property type="match status" value="1"/>
</dbReference>
<keyword evidence="2" id="KW-0805">Transcription regulation</keyword>
<dbReference type="GO" id="GO:0003700">
    <property type="term" value="F:DNA-binding transcription factor activity"/>
    <property type="evidence" value="ECO:0007669"/>
    <property type="project" value="InterPro"/>
</dbReference>
<dbReference type="PANTHER" id="PTHR30419">
    <property type="entry name" value="HTH-TYPE TRANSCRIPTIONAL REGULATOR YBHD"/>
    <property type="match status" value="1"/>
</dbReference>
<evidence type="ECO:0000259" key="5">
    <source>
        <dbReference type="PROSITE" id="PS50931"/>
    </source>
</evidence>
<dbReference type="GO" id="GO:0005829">
    <property type="term" value="C:cytosol"/>
    <property type="evidence" value="ECO:0007669"/>
    <property type="project" value="TreeGrafter"/>
</dbReference>